<name>T0Y366_9ZZZZ</name>
<protein>
    <submittedName>
        <fullName evidence="2">Transposase</fullName>
    </submittedName>
</protein>
<dbReference type="EMBL" id="AUZZ01011078">
    <property type="protein sequence ID" value="EQD27473.1"/>
    <property type="molecule type" value="Genomic_DNA"/>
</dbReference>
<evidence type="ECO:0000259" key="1">
    <source>
        <dbReference type="Pfam" id="PF13592"/>
    </source>
</evidence>
<dbReference type="Pfam" id="PF13592">
    <property type="entry name" value="HTH_33"/>
    <property type="match status" value="1"/>
</dbReference>
<organism evidence="2">
    <name type="scientific">mine drainage metagenome</name>
    <dbReference type="NCBI Taxonomy" id="410659"/>
    <lineage>
        <taxon>unclassified sequences</taxon>
        <taxon>metagenomes</taxon>
        <taxon>ecological metagenomes</taxon>
    </lineage>
</organism>
<dbReference type="InterPro" id="IPR025959">
    <property type="entry name" value="Winged_HTH_dom"/>
</dbReference>
<dbReference type="AlphaFoldDB" id="T0Y366"/>
<feature type="domain" description="Winged helix-turn helix" evidence="1">
    <location>
        <begin position="25"/>
        <end position="79"/>
    </location>
</feature>
<feature type="non-terminal residue" evidence="2">
    <location>
        <position position="79"/>
    </location>
</feature>
<reference evidence="2" key="2">
    <citation type="journal article" date="2014" name="ISME J.">
        <title>Microbial stratification in low pH oxic and suboxic macroscopic growths along an acid mine drainage.</title>
        <authorList>
            <person name="Mendez-Garcia C."/>
            <person name="Mesa V."/>
            <person name="Sprenger R.R."/>
            <person name="Richter M."/>
            <person name="Diez M.S."/>
            <person name="Solano J."/>
            <person name="Bargiela R."/>
            <person name="Golyshina O.V."/>
            <person name="Manteca A."/>
            <person name="Ramos J.L."/>
            <person name="Gallego J.R."/>
            <person name="Llorente I."/>
            <person name="Martins Dos Santos V.A."/>
            <person name="Jensen O.N."/>
            <person name="Pelaez A.I."/>
            <person name="Sanchez J."/>
            <person name="Ferrer M."/>
        </authorList>
    </citation>
    <scope>NUCLEOTIDE SEQUENCE</scope>
</reference>
<reference evidence="2" key="1">
    <citation type="submission" date="2013-08" db="EMBL/GenBank/DDBJ databases">
        <authorList>
            <person name="Mendez C."/>
            <person name="Richter M."/>
            <person name="Ferrer M."/>
            <person name="Sanchez J."/>
        </authorList>
    </citation>
    <scope>NUCLEOTIDE SEQUENCE</scope>
</reference>
<sequence>QLNEMHCAALTRVIEAGPIPAIHGVVRWRIVDLCQWMWEEFRVAIARQTLSRELRALGYRKLSARPRHHAQAAGAVEDF</sequence>
<proteinExistence type="predicted"/>
<gene>
    <name evidence="2" type="ORF">B2A_15220</name>
</gene>
<feature type="non-terminal residue" evidence="2">
    <location>
        <position position="1"/>
    </location>
</feature>
<evidence type="ECO:0000313" key="2">
    <source>
        <dbReference type="EMBL" id="EQD27473.1"/>
    </source>
</evidence>
<comment type="caution">
    <text evidence="2">The sequence shown here is derived from an EMBL/GenBank/DDBJ whole genome shotgun (WGS) entry which is preliminary data.</text>
</comment>
<accession>T0Y366</accession>